<accession>A0A7R9GT53</accession>
<dbReference type="AlphaFoldDB" id="A0A7R9GT53"/>
<evidence type="ECO:0000256" key="1">
    <source>
        <dbReference type="SAM" id="MobiDB-lite"/>
    </source>
</evidence>
<feature type="compositionally biased region" description="Basic and acidic residues" evidence="1">
    <location>
        <begin position="42"/>
        <end position="59"/>
    </location>
</feature>
<gene>
    <name evidence="2" type="ORF">TCEB3V08_LOCUS1988</name>
</gene>
<dbReference type="EMBL" id="OC316863">
    <property type="protein sequence ID" value="CAD7394038.1"/>
    <property type="molecule type" value="Genomic_DNA"/>
</dbReference>
<evidence type="ECO:0000313" key="2">
    <source>
        <dbReference type="EMBL" id="CAD7394038.1"/>
    </source>
</evidence>
<sequence length="108" mass="12383">MSLHQIQRHKECTSAGAPHNTDGVPLATKLYQNDQKCGSRPNKVEQEVEIHGEKSTGRENELPMTKLLGENLKLCFFLRLQWFQNQQLVDKSGHARRFLHCRTGVEDV</sequence>
<organism evidence="2">
    <name type="scientific">Timema cristinae</name>
    <name type="common">Walking stick</name>
    <dbReference type="NCBI Taxonomy" id="61476"/>
    <lineage>
        <taxon>Eukaryota</taxon>
        <taxon>Metazoa</taxon>
        <taxon>Ecdysozoa</taxon>
        <taxon>Arthropoda</taxon>
        <taxon>Hexapoda</taxon>
        <taxon>Insecta</taxon>
        <taxon>Pterygota</taxon>
        <taxon>Neoptera</taxon>
        <taxon>Polyneoptera</taxon>
        <taxon>Phasmatodea</taxon>
        <taxon>Timematodea</taxon>
        <taxon>Timematoidea</taxon>
        <taxon>Timematidae</taxon>
        <taxon>Timema</taxon>
    </lineage>
</organism>
<name>A0A7R9GT53_TIMCR</name>
<proteinExistence type="predicted"/>
<reference evidence="2" key="1">
    <citation type="submission" date="2020-11" db="EMBL/GenBank/DDBJ databases">
        <authorList>
            <person name="Tran Van P."/>
        </authorList>
    </citation>
    <scope>NUCLEOTIDE SEQUENCE</scope>
</reference>
<feature type="region of interest" description="Disordered" evidence="1">
    <location>
        <begin position="1"/>
        <end position="59"/>
    </location>
</feature>
<protein>
    <submittedName>
        <fullName evidence="2">Uncharacterized protein</fullName>
    </submittedName>
</protein>